<accession>A0ABV8IWM9</accession>
<keyword evidence="2" id="KW-1185">Reference proteome</keyword>
<dbReference type="Proteomes" id="UP001595867">
    <property type="component" value="Unassembled WGS sequence"/>
</dbReference>
<dbReference type="SUPFAM" id="SSF159245">
    <property type="entry name" value="AttH-like"/>
    <property type="match status" value="1"/>
</dbReference>
<dbReference type="RefSeq" id="WP_378069564.1">
    <property type="nucleotide sequence ID" value="NZ_JBHSBL010000019.1"/>
</dbReference>
<gene>
    <name evidence="1" type="ORF">ACFO0C_27405</name>
</gene>
<dbReference type="Pfam" id="PF14249">
    <property type="entry name" value="Tocopherol_cycl"/>
    <property type="match status" value="1"/>
</dbReference>
<evidence type="ECO:0000313" key="2">
    <source>
        <dbReference type="Proteomes" id="UP001595867"/>
    </source>
</evidence>
<reference evidence="2" key="1">
    <citation type="journal article" date="2019" name="Int. J. Syst. Evol. Microbiol.">
        <title>The Global Catalogue of Microorganisms (GCM) 10K type strain sequencing project: providing services to taxonomists for standard genome sequencing and annotation.</title>
        <authorList>
            <consortium name="The Broad Institute Genomics Platform"/>
            <consortium name="The Broad Institute Genome Sequencing Center for Infectious Disease"/>
            <person name="Wu L."/>
            <person name="Ma J."/>
        </authorList>
    </citation>
    <scope>NUCLEOTIDE SEQUENCE [LARGE SCALE GENOMIC DNA]</scope>
    <source>
        <strain evidence="2">TBRC 5832</strain>
    </source>
</reference>
<organism evidence="1 2">
    <name type="scientific">Actinoplanes subglobosus</name>
    <dbReference type="NCBI Taxonomy" id="1547892"/>
    <lineage>
        <taxon>Bacteria</taxon>
        <taxon>Bacillati</taxon>
        <taxon>Actinomycetota</taxon>
        <taxon>Actinomycetes</taxon>
        <taxon>Micromonosporales</taxon>
        <taxon>Micromonosporaceae</taxon>
        <taxon>Actinoplanes</taxon>
    </lineage>
</organism>
<name>A0ABV8IWM9_9ACTN</name>
<dbReference type="InterPro" id="IPR025893">
    <property type="entry name" value="Tocopherol_cyclase"/>
</dbReference>
<dbReference type="PANTHER" id="PTHR35309">
    <property type="match status" value="1"/>
</dbReference>
<protein>
    <submittedName>
        <fullName evidence="1">Tocopherol cyclase family protein</fullName>
    </submittedName>
</protein>
<dbReference type="PANTHER" id="PTHR35309:SF4">
    <property type="entry name" value="TOCOPHEROL CYCLASE"/>
    <property type="match status" value="1"/>
</dbReference>
<evidence type="ECO:0000313" key="1">
    <source>
        <dbReference type="EMBL" id="MFC4068673.1"/>
    </source>
</evidence>
<dbReference type="EMBL" id="JBHSBL010000019">
    <property type="protein sequence ID" value="MFC4068673.1"/>
    <property type="molecule type" value="Genomic_DNA"/>
</dbReference>
<proteinExistence type="predicted"/>
<sequence length="335" mass="37885">MALRVPERFVTRVRSTLHPEGFHGQRETRGFFEGWYVKLVSADRGHRWAVIPGVFLGLDGDDEAFVQVLDGTTGRSWYQRYDRSQFAARPDAFDVTVGPNRFTAEGMTLDVEEAGLRGEVRFTDPLDPWPVRAWSPGSMGWYAWVPRMECYHGILSFGHGLDGTLDTDGGPVRFDGGRGYLEKDWGRAFPSAYVWMQTNHFTEPGTCLTASIALVPWLRGEFRGMVVGLRHDGRLHRFTTYTGARTTALEVDDDHVRWRLRSRPGATLDLVADRTRGGLLHAPIRTQMHRRVEETLDARVRVRFADPDGRVVLEDEGHGAGLEVHGDLRRLLAAR</sequence>
<comment type="caution">
    <text evidence="1">The sequence shown here is derived from an EMBL/GenBank/DDBJ whole genome shotgun (WGS) entry which is preliminary data.</text>
</comment>